<dbReference type="InterPro" id="IPR040106">
    <property type="entry name" value="Esc1_bHLHzip"/>
</dbReference>
<dbReference type="RefSeq" id="XP_002174871.1">
    <property type="nucleotide sequence ID" value="XM_002174835.2"/>
</dbReference>
<dbReference type="JaponicusDB" id="SJAG_03735">
    <property type="gene designation" value="esc1"/>
</dbReference>
<dbReference type="InterPro" id="IPR036638">
    <property type="entry name" value="HLH_DNA-bd_sf"/>
</dbReference>
<dbReference type="CDD" id="cd19690">
    <property type="entry name" value="bHLHzip_spESC1_like"/>
    <property type="match status" value="1"/>
</dbReference>
<dbReference type="GO" id="GO:0003677">
    <property type="term" value="F:DNA binding"/>
    <property type="evidence" value="ECO:0007669"/>
    <property type="project" value="UniProtKB-KW"/>
</dbReference>
<dbReference type="VEuPathDB" id="FungiDB:SJAG_03735"/>
<dbReference type="STRING" id="402676.B6K2T8"/>
<evidence type="ECO:0000313" key="6">
    <source>
        <dbReference type="JaponicusDB" id="SJAG_03735"/>
    </source>
</evidence>
<evidence type="ECO:0000313" key="7">
    <source>
        <dbReference type="Proteomes" id="UP000001744"/>
    </source>
</evidence>
<sequence length="401" mass="42115">MDEFHTVAQNIDAKPVLNGTPSPTTSTLSATTVFSPATSTSGTAQETSSLLSGNSGYVPIGNSTALTVAAAAAGAISSASSSSAPSTPATVSPAMSSTPSVSYHSHAVSGGSDTTSPITALPPGAAMAVRSGTPALNEHAHIAAASNGAPTRLPPINCITETFPSQQVWGAAPSPVATAQQQPPQTQQAQQQQQQQQQSPTEAVGYSAAQPHAVCMPPQQPSQQTTPNPSGFYINRNIPIHNDTFATYVHSVHASPAPLQPAAKQSATHASVMTLPMPPSAASLPLAGGAPYARAGMPYTRVDSMHPSPSSEYYGPYARSSELRISHKLAERKRRKEMKELFDDLRDALPLDKNTKSSKWGVLTRAIQYIEQLKSEQVALEAYVKSLEKNMKEKIEEKPSL</sequence>
<dbReference type="InterPro" id="IPR011598">
    <property type="entry name" value="bHLH_dom"/>
</dbReference>
<dbReference type="OrthoDB" id="8964853at2759"/>
<keyword evidence="2" id="KW-0539">Nucleus</keyword>
<evidence type="ECO:0000256" key="3">
    <source>
        <dbReference type="SAM" id="MobiDB-lite"/>
    </source>
</evidence>
<gene>
    <name evidence="6" type="primary">esc1</name>
    <name evidence="5" type="ORF">SJAG_03735</name>
</gene>
<dbReference type="PROSITE" id="PS50888">
    <property type="entry name" value="BHLH"/>
    <property type="match status" value="1"/>
</dbReference>
<dbReference type="PANTHER" id="PTHR10328:SF15">
    <property type="entry name" value="BHLH TRANSCRIPTION FACTOR"/>
    <property type="match status" value="1"/>
</dbReference>
<feature type="domain" description="BHLH" evidence="4">
    <location>
        <begin position="322"/>
        <end position="373"/>
    </location>
</feature>
<feature type="compositionally biased region" description="Low complexity" evidence="3">
    <location>
        <begin position="171"/>
        <end position="200"/>
    </location>
</feature>
<evidence type="ECO:0000313" key="5">
    <source>
        <dbReference type="EMBL" id="EEB08578.1"/>
    </source>
</evidence>
<dbReference type="EMBL" id="KE651167">
    <property type="protein sequence ID" value="EEB08578.1"/>
    <property type="molecule type" value="Genomic_DNA"/>
</dbReference>
<keyword evidence="1" id="KW-0238">DNA-binding</keyword>
<dbReference type="HOGENOM" id="CLU_687279_0_0_1"/>
<dbReference type="PANTHER" id="PTHR10328">
    <property type="entry name" value="PROTEIN MAX MYC-ASSOCIATED FACTOR X"/>
    <property type="match status" value="1"/>
</dbReference>
<dbReference type="SUPFAM" id="SSF47459">
    <property type="entry name" value="HLH, helix-loop-helix DNA-binding domain"/>
    <property type="match status" value="1"/>
</dbReference>
<keyword evidence="7" id="KW-1185">Reference proteome</keyword>
<proteinExistence type="predicted"/>
<feature type="region of interest" description="Disordered" evidence="3">
    <location>
        <begin position="170"/>
        <end position="206"/>
    </location>
</feature>
<dbReference type="AlphaFoldDB" id="B6K2T8"/>
<dbReference type="OMA" id="NCITETF"/>
<dbReference type="eggNOG" id="KOG2483">
    <property type="taxonomic scope" value="Eukaryota"/>
</dbReference>
<dbReference type="Pfam" id="PF00010">
    <property type="entry name" value="HLH"/>
    <property type="match status" value="1"/>
</dbReference>
<name>B6K2T8_SCHJY</name>
<dbReference type="SMART" id="SM00353">
    <property type="entry name" value="HLH"/>
    <property type="match status" value="1"/>
</dbReference>
<feature type="region of interest" description="Disordered" evidence="3">
    <location>
        <begin position="9"/>
        <end position="28"/>
    </location>
</feature>
<evidence type="ECO:0000256" key="2">
    <source>
        <dbReference type="ARBA" id="ARBA00023242"/>
    </source>
</evidence>
<dbReference type="Proteomes" id="UP000001744">
    <property type="component" value="Unassembled WGS sequence"/>
</dbReference>
<organism evidence="5 7">
    <name type="scientific">Schizosaccharomyces japonicus (strain yFS275 / FY16936)</name>
    <name type="common">Fission yeast</name>
    <dbReference type="NCBI Taxonomy" id="402676"/>
    <lineage>
        <taxon>Eukaryota</taxon>
        <taxon>Fungi</taxon>
        <taxon>Dikarya</taxon>
        <taxon>Ascomycota</taxon>
        <taxon>Taphrinomycotina</taxon>
        <taxon>Schizosaccharomycetes</taxon>
        <taxon>Schizosaccharomycetales</taxon>
        <taxon>Schizosaccharomycetaceae</taxon>
        <taxon>Schizosaccharomyces</taxon>
    </lineage>
</organism>
<dbReference type="GeneID" id="7052252"/>
<feature type="region of interest" description="Disordered" evidence="3">
    <location>
        <begin position="77"/>
        <end position="125"/>
    </location>
</feature>
<accession>B6K2T8</accession>
<evidence type="ECO:0000259" key="4">
    <source>
        <dbReference type="PROSITE" id="PS50888"/>
    </source>
</evidence>
<dbReference type="GO" id="GO:0046983">
    <property type="term" value="F:protein dimerization activity"/>
    <property type="evidence" value="ECO:0007669"/>
    <property type="project" value="InterPro"/>
</dbReference>
<reference evidence="5 7" key="1">
    <citation type="journal article" date="2011" name="Science">
        <title>Comparative functional genomics of the fission yeasts.</title>
        <authorList>
            <person name="Rhind N."/>
            <person name="Chen Z."/>
            <person name="Yassour M."/>
            <person name="Thompson D.A."/>
            <person name="Haas B.J."/>
            <person name="Habib N."/>
            <person name="Wapinski I."/>
            <person name="Roy S."/>
            <person name="Lin M.F."/>
            <person name="Heiman D.I."/>
            <person name="Young S.K."/>
            <person name="Furuya K."/>
            <person name="Guo Y."/>
            <person name="Pidoux A."/>
            <person name="Chen H.M."/>
            <person name="Robbertse B."/>
            <person name="Goldberg J.M."/>
            <person name="Aoki K."/>
            <person name="Bayne E.H."/>
            <person name="Berlin A.M."/>
            <person name="Desjardins C.A."/>
            <person name="Dobbs E."/>
            <person name="Dukaj L."/>
            <person name="Fan L."/>
            <person name="FitzGerald M.G."/>
            <person name="French C."/>
            <person name="Gujja S."/>
            <person name="Hansen K."/>
            <person name="Keifenheim D."/>
            <person name="Levin J.Z."/>
            <person name="Mosher R.A."/>
            <person name="Mueller C.A."/>
            <person name="Pfiffner J."/>
            <person name="Priest M."/>
            <person name="Russ C."/>
            <person name="Smialowska A."/>
            <person name="Swoboda P."/>
            <person name="Sykes S.M."/>
            <person name="Vaughn M."/>
            <person name="Vengrova S."/>
            <person name="Yoder R."/>
            <person name="Zeng Q."/>
            <person name="Allshire R."/>
            <person name="Baulcombe D."/>
            <person name="Birren B.W."/>
            <person name="Brown W."/>
            <person name="Ekwall K."/>
            <person name="Kellis M."/>
            <person name="Leatherwood J."/>
            <person name="Levin H."/>
            <person name="Margalit H."/>
            <person name="Martienssen R."/>
            <person name="Nieduszynski C.A."/>
            <person name="Spatafora J.W."/>
            <person name="Friedman N."/>
            <person name="Dalgaard J.Z."/>
            <person name="Baumann P."/>
            <person name="Niki H."/>
            <person name="Regev A."/>
            <person name="Nusbaum C."/>
        </authorList>
    </citation>
    <scope>NUCLEOTIDE SEQUENCE [LARGE SCALE GENOMIC DNA]</scope>
    <source>
        <strain evidence="7">yFS275 / FY16936</strain>
    </source>
</reference>
<feature type="compositionally biased region" description="Low complexity" evidence="3">
    <location>
        <begin position="77"/>
        <end position="102"/>
    </location>
</feature>
<protein>
    <submittedName>
        <fullName evidence="5">Transcription factor Esc1</fullName>
    </submittedName>
</protein>
<dbReference type="Gene3D" id="4.10.280.10">
    <property type="entry name" value="Helix-loop-helix DNA-binding domain"/>
    <property type="match status" value="1"/>
</dbReference>
<evidence type="ECO:0000256" key="1">
    <source>
        <dbReference type="ARBA" id="ARBA00023125"/>
    </source>
</evidence>